<dbReference type="Proteomes" id="UP001383192">
    <property type="component" value="Unassembled WGS sequence"/>
</dbReference>
<organism evidence="2 3">
    <name type="scientific">Paramarasmius palmivorus</name>
    <dbReference type="NCBI Taxonomy" id="297713"/>
    <lineage>
        <taxon>Eukaryota</taxon>
        <taxon>Fungi</taxon>
        <taxon>Dikarya</taxon>
        <taxon>Basidiomycota</taxon>
        <taxon>Agaricomycotina</taxon>
        <taxon>Agaricomycetes</taxon>
        <taxon>Agaricomycetidae</taxon>
        <taxon>Agaricales</taxon>
        <taxon>Marasmiineae</taxon>
        <taxon>Marasmiaceae</taxon>
        <taxon>Paramarasmius</taxon>
    </lineage>
</organism>
<feature type="compositionally biased region" description="Polar residues" evidence="1">
    <location>
        <begin position="119"/>
        <end position="134"/>
    </location>
</feature>
<feature type="region of interest" description="Disordered" evidence="1">
    <location>
        <begin position="94"/>
        <end position="134"/>
    </location>
</feature>
<dbReference type="SUPFAM" id="SSF52047">
    <property type="entry name" value="RNI-like"/>
    <property type="match status" value="1"/>
</dbReference>
<evidence type="ECO:0000256" key="1">
    <source>
        <dbReference type="SAM" id="MobiDB-lite"/>
    </source>
</evidence>
<dbReference type="InterPro" id="IPR032675">
    <property type="entry name" value="LRR_dom_sf"/>
</dbReference>
<feature type="compositionally biased region" description="Acidic residues" evidence="1">
    <location>
        <begin position="94"/>
        <end position="109"/>
    </location>
</feature>
<dbReference type="EMBL" id="JAYKXP010000019">
    <property type="protein sequence ID" value="KAK7047689.1"/>
    <property type="molecule type" value="Genomic_DNA"/>
</dbReference>
<evidence type="ECO:0000313" key="3">
    <source>
        <dbReference type="Proteomes" id="UP001383192"/>
    </source>
</evidence>
<name>A0AAW0DB96_9AGAR</name>
<evidence type="ECO:0008006" key="4">
    <source>
        <dbReference type="Google" id="ProtNLM"/>
    </source>
</evidence>
<proteinExistence type="predicted"/>
<comment type="caution">
    <text evidence="2">The sequence shown here is derived from an EMBL/GenBank/DDBJ whole genome shotgun (WGS) entry which is preliminary data.</text>
</comment>
<dbReference type="Gene3D" id="3.80.10.10">
    <property type="entry name" value="Ribonuclease Inhibitor"/>
    <property type="match status" value="1"/>
</dbReference>
<sequence length="426" mass="48548">MEQILSHALDFFPVHDHHSRNDVFSVLRTSRAIHDITLRHVSFHRIAIKSWKAHSLQRCQHDPATIEYLIFLVKNAHQPLELYIDLQPWDDDDVRQGDDDMDVEDEDRDESSSGGVLPENNTAEQNPTTSSNDDTPPLCPCIDILLQRPWAKLFLSTGYGFDNLYDFVADDIPHAFIRNLTRLETTVCNGDGGGYFPSFLTLLAQRQAQCQLSTATWGWEPQYHSVTLAPPLPSITTLTLYASTRCCLPTLARMPNLHTLELIISFSDWSIRPEWRWVRGTITLPHLHHLIIHLTYTPQHHLQDLLENMALPSLQTLTIEWGNMLKPTTVQFFCQGLQSLLRQSRPTLSTFTFLNNNVPDAYGADEFIAMLLSVDFPLERYHYQWCGFLPGSWGSSDNDSAWGSNSGWGEFVEVSDEEIQNPGSTE</sequence>
<protein>
    <recommendedName>
        <fullName evidence="4">F-box domain-containing protein</fullName>
    </recommendedName>
</protein>
<keyword evidence="3" id="KW-1185">Reference proteome</keyword>
<reference evidence="2 3" key="1">
    <citation type="submission" date="2024-01" db="EMBL/GenBank/DDBJ databases">
        <title>A draft genome for a cacao thread blight-causing isolate of Paramarasmius palmivorus.</title>
        <authorList>
            <person name="Baruah I.K."/>
            <person name="Bukari Y."/>
            <person name="Amoako-Attah I."/>
            <person name="Meinhardt L.W."/>
            <person name="Bailey B.A."/>
            <person name="Cohen S.P."/>
        </authorList>
    </citation>
    <scope>NUCLEOTIDE SEQUENCE [LARGE SCALE GENOMIC DNA]</scope>
    <source>
        <strain evidence="2 3">GH-12</strain>
    </source>
</reference>
<dbReference type="AlphaFoldDB" id="A0AAW0DB96"/>
<accession>A0AAW0DB96</accession>
<evidence type="ECO:0000313" key="2">
    <source>
        <dbReference type="EMBL" id="KAK7047689.1"/>
    </source>
</evidence>
<gene>
    <name evidence="2" type="ORF">VNI00_006457</name>
</gene>